<evidence type="ECO:0000256" key="1">
    <source>
        <dbReference type="SAM" id="SignalP"/>
    </source>
</evidence>
<keyword evidence="3" id="KW-1185">Reference proteome</keyword>
<dbReference type="AlphaFoldDB" id="G5SWN3"/>
<evidence type="ECO:0000313" key="3">
    <source>
        <dbReference type="Proteomes" id="UP000003598"/>
    </source>
</evidence>
<dbReference type="EMBL" id="AFFY01000098">
    <property type="protein sequence ID" value="EHG98264.1"/>
    <property type="molecule type" value="Genomic_DNA"/>
</dbReference>
<sequence>MPMKTKFTFLCCLAMVWCASLTAQTEFSKTGTCWYMPYEHDNIFAHKGYHTRMDLYRLGEDTLLAGESWKKLYYNERLQGVFREVGKEVWYKPLPDGTGRAVPRVLYDFSMQVGDKFYYAEYGVPGIFRNEEEAEELGLDLSVLQEMTVTRADTVEGRRVLYVAQTNCLVNEERWIEGIGSECGFFERWREFATDGSIINTRLLSVVADGKTLYFNGELVKNELPPMLSERMSWHQEDYEDYEGKKHVQYTLAAQGSSGRFSLYRNGEFVGFLQEANRKIYWMETLGEETWGEDAYPRVLACCYDFSLEKGDVVVRVSTVNDRVTNYEPKIIEYDTTYVTGVDTADYNGIARRRLYLGKDSNEVWVEGIGSLRGFMACESPIYDVRTWTLYARHRLICCYEDGDGLYLHPDYLDCTTLKGESVRSAKSGLLDVRVSDGTAAFYWTGSRRADRLYVYAADGGKVADIRMDGGTVEIRGLKPGIYYYRLELEDTEEAVAGKLLVR</sequence>
<reference evidence="2 3" key="1">
    <citation type="submission" date="2011-03" db="EMBL/GenBank/DDBJ databases">
        <authorList>
            <person name="Weinstock G."/>
            <person name="Sodergren E."/>
            <person name="Clifton S."/>
            <person name="Fulton L."/>
            <person name="Fulton B."/>
            <person name="Courtney L."/>
            <person name="Fronick C."/>
            <person name="Harrison M."/>
            <person name="Strong C."/>
            <person name="Farmer C."/>
            <person name="Delahaunty K."/>
            <person name="Markovic C."/>
            <person name="Hall O."/>
            <person name="Minx P."/>
            <person name="Tomlinson C."/>
            <person name="Mitreva M."/>
            <person name="Hou S."/>
            <person name="Chen J."/>
            <person name="Wollam A."/>
            <person name="Pepin K.H."/>
            <person name="Johnson M."/>
            <person name="Bhonagiri V."/>
            <person name="Zhang X."/>
            <person name="Suruliraj S."/>
            <person name="Warren W."/>
            <person name="Chinwalla A."/>
            <person name="Mardis E.R."/>
            <person name="Wilson R.K."/>
        </authorList>
    </citation>
    <scope>NUCLEOTIDE SEQUENCE [LARGE SCALE GENOMIC DNA]</scope>
    <source>
        <strain evidence="2 3">YIT 11840</strain>
    </source>
</reference>
<keyword evidence="1" id="KW-0732">Signal</keyword>
<dbReference type="Proteomes" id="UP000003598">
    <property type="component" value="Unassembled WGS sequence"/>
</dbReference>
<protein>
    <submittedName>
        <fullName evidence="2">Uncharacterized protein</fullName>
    </submittedName>
</protein>
<gene>
    <name evidence="2" type="ORF">HMPREF9441_03806</name>
</gene>
<comment type="caution">
    <text evidence="2">The sequence shown here is derived from an EMBL/GenBank/DDBJ whole genome shotgun (WGS) entry which is preliminary data.</text>
</comment>
<dbReference type="STRING" id="762968.HMPREF9441_03806"/>
<dbReference type="HOGENOM" id="CLU_541680_0_0_10"/>
<proteinExistence type="predicted"/>
<evidence type="ECO:0000313" key="2">
    <source>
        <dbReference type="EMBL" id="EHG98264.1"/>
    </source>
</evidence>
<feature type="signal peptide" evidence="1">
    <location>
        <begin position="1"/>
        <end position="23"/>
    </location>
</feature>
<dbReference type="PATRIC" id="fig|762968.3.peg.3328"/>
<feature type="chain" id="PRO_5003484644" evidence="1">
    <location>
        <begin position="24"/>
        <end position="503"/>
    </location>
</feature>
<accession>G5SWN3</accession>
<dbReference type="OrthoDB" id="9791820at2"/>
<name>G5SWN3_9BACT</name>
<organism evidence="2 3">
    <name type="scientific">Paraprevotella clara YIT 11840</name>
    <dbReference type="NCBI Taxonomy" id="762968"/>
    <lineage>
        <taxon>Bacteria</taxon>
        <taxon>Pseudomonadati</taxon>
        <taxon>Bacteroidota</taxon>
        <taxon>Bacteroidia</taxon>
        <taxon>Bacteroidales</taxon>
        <taxon>Prevotellaceae</taxon>
        <taxon>Paraprevotella</taxon>
    </lineage>
</organism>
<dbReference type="eggNOG" id="ENOG5030XH8">
    <property type="taxonomic scope" value="Bacteria"/>
</dbReference>